<reference evidence="2" key="1">
    <citation type="submission" date="2022-08" db="EMBL/GenBank/DDBJ databases">
        <title>Novel Bdellovibrio Species Isolated from Svalbard: Designation Bdellovibrio svalbardensis.</title>
        <authorList>
            <person name="Mitchell R.J."/>
            <person name="Choi S.Y."/>
        </authorList>
    </citation>
    <scope>NUCLEOTIDE SEQUENCE</scope>
    <source>
        <strain evidence="2">PAP01</strain>
    </source>
</reference>
<keyword evidence="3" id="KW-1185">Reference proteome</keyword>
<dbReference type="SUPFAM" id="SSF55729">
    <property type="entry name" value="Acyl-CoA N-acyltransferases (Nat)"/>
    <property type="match status" value="1"/>
</dbReference>
<keyword evidence="2" id="KW-0808">Transferase</keyword>
<comment type="caution">
    <text evidence="2">The sequence shown here is derived from an EMBL/GenBank/DDBJ whole genome shotgun (WGS) entry which is preliminary data.</text>
</comment>
<name>A0ABT6DMG9_9BACT</name>
<dbReference type="Proteomes" id="UP001152321">
    <property type="component" value="Unassembled WGS sequence"/>
</dbReference>
<dbReference type="Gene3D" id="3.40.630.30">
    <property type="match status" value="1"/>
</dbReference>
<keyword evidence="2" id="KW-0012">Acyltransferase</keyword>
<dbReference type="PROSITE" id="PS51186">
    <property type="entry name" value="GNAT"/>
    <property type="match status" value="1"/>
</dbReference>
<dbReference type="EC" id="2.3.1.-" evidence="2"/>
<dbReference type="RefSeq" id="WP_277579545.1">
    <property type="nucleotide sequence ID" value="NZ_JANRMI010000006.1"/>
</dbReference>
<dbReference type="CDD" id="cd04301">
    <property type="entry name" value="NAT_SF"/>
    <property type="match status" value="1"/>
</dbReference>
<dbReference type="GO" id="GO:0016746">
    <property type="term" value="F:acyltransferase activity"/>
    <property type="evidence" value="ECO:0007669"/>
    <property type="project" value="UniProtKB-KW"/>
</dbReference>
<dbReference type="InterPro" id="IPR000182">
    <property type="entry name" value="GNAT_dom"/>
</dbReference>
<proteinExistence type="predicted"/>
<dbReference type="EMBL" id="JANRMI010000006">
    <property type="protein sequence ID" value="MDG0818070.1"/>
    <property type="molecule type" value="Genomic_DNA"/>
</dbReference>
<dbReference type="InterPro" id="IPR016181">
    <property type="entry name" value="Acyl_CoA_acyltransferase"/>
</dbReference>
<dbReference type="Pfam" id="PF00583">
    <property type="entry name" value="Acetyltransf_1"/>
    <property type="match status" value="1"/>
</dbReference>
<accession>A0ABT6DMG9</accession>
<organism evidence="2 3">
    <name type="scientific">Bdellovibrio svalbardensis</name>
    <dbReference type="NCBI Taxonomy" id="2972972"/>
    <lineage>
        <taxon>Bacteria</taxon>
        <taxon>Pseudomonadati</taxon>
        <taxon>Bdellovibrionota</taxon>
        <taxon>Bdellovibrionia</taxon>
        <taxon>Bdellovibrionales</taxon>
        <taxon>Pseudobdellovibrionaceae</taxon>
        <taxon>Bdellovibrio</taxon>
    </lineage>
</organism>
<sequence>MPLYEIVNPNFTDYEFLRNVHHITLRPHVEKIWGWEETRQDGFFKEDFESGQIQVLRAFNQSVGYLQLNEENGTLFIVNILILPEFQGRKLGSSIIKDLIAKYGAKGVAIKLGVFKVNTRAKCLYESLGFEIDGETETHFLMSLLSA</sequence>
<evidence type="ECO:0000313" key="2">
    <source>
        <dbReference type="EMBL" id="MDG0818070.1"/>
    </source>
</evidence>
<evidence type="ECO:0000313" key="3">
    <source>
        <dbReference type="Proteomes" id="UP001152321"/>
    </source>
</evidence>
<feature type="domain" description="N-acetyltransferase" evidence="1">
    <location>
        <begin position="4"/>
        <end position="147"/>
    </location>
</feature>
<evidence type="ECO:0000259" key="1">
    <source>
        <dbReference type="PROSITE" id="PS51186"/>
    </source>
</evidence>
<gene>
    <name evidence="2" type="ORF">NWE73_16930</name>
</gene>
<protein>
    <submittedName>
        <fullName evidence="2">GNAT family N-acetyltransferase</fullName>
        <ecNumber evidence="2">2.3.1.-</ecNumber>
    </submittedName>
</protein>